<evidence type="ECO:0000313" key="14">
    <source>
        <dbReference type="Proteomes" id="UP000410492"/>
    </source>
</evidence>
<keyword evidence="12" id="KW-0732">Signal</keyword>
<sequence>ILATDRRSASILLVLCHCLSSSALPNLTNLRYHFPSLEGAYRGSTAAPSSCNNSDMSSTTLKWQIALGLGAVGAVGLAYWYLKTSNKQTLQKLENIMEPQKEETPFNLAQRYKSEGNEMFKRGKYDEAIQMYNKAIETIPAEYKADLATYYQNRAAAYEQLKKWSSVIADCSKAIDLNNRYEKALYRRAKAEEMTKDWVNALDDITSVCLLQNFSNQSALLMADRVLKELGKKNAAEAMKNKKPIIPSKNFIKTYFSSFSADPVYKKLMEASEPLGLGDLKGFLKAKLAFATEKYEEIIAACTEELNLSESESIYKLEALSLRGSFYFLTGQFSEAIDDLTTIIEDKDADELFKVNALIKRSSIYMQTEKIQECLDDFDKAVELGPEISDVYHHRGQVKLLMDKTDEARQDFKKAVDLNPDFPLAVVQKCYSDYRHAMQSQDAFLLAQAMQDFRKSIERFPSCPETYILFAQVKTEKQEFQEAEELYKKAMEIDANNASIYVHRGLLLLQWKGEIEKAVELMKEGIKIDEKSEFAYETLGTVEVQRGNLVLAIDLFNKAIALARSEMEMVHLFSLRDAASSQLKIANKLGVGPDLLKGVS</sequence>
<evidence type="ECO:0008006" key="15">
    <source>
        <dbReference type="Google" id="ProtNLM"/>
    </source>
</evidence>
<dbReference type="GO" id="GO:0030150">
    <property type="term" value="P:protein import into mitochondrial matrix"/>
    <property type="evidence" value="ECO:0007669"/>
    <property type="project" value="TreeGrafter"/>
</dbReference>
<dbReference type="GO" id="GO:0005741">
    <property type="term" value="C:mitochondrial outer membrane"/>
    <property type="evidence" value="ECO:0007669"/>
    <property type="project" value="UniProtKB-SubCell"/>
</dbReference>
<dbReference type="AlphaFoldDB" id="A0A653CRQ9"/>
<dbReference type="SUPFAM" id="SSF48452">
    <property type="entry name" value="TPR-like"/>
    <property type="match status" value="2"/>
</dbReference>
<evidence type="ECO:0000256" key="5">
    <source>
        <dbReference type="ARBA" id="ARBA00022803"/>
    </source>
</evidence>
<feature type="repeat" description="TPR" evidence="10">
    <location>
        <begin position="109"/>
        <end position="142"/>
    </location>
</feature>
<evidence type="ECO:0000256" key="9">
    <source>
        <dbReference type="ARBA" id="ARBA00038030"/>
    </source>
</evidence>
<keyword evidence="7" id="KW-0496">Mitochondrion</keyword>
<dbReference type="GO" id="GO:0008320">
    <property type="term" value="F:protein transmembrane transporter activity"/>
    <property type="evidence" value="ECO:0007669"/>
    <property type="project" value="TreeGrafter"/>
</dbReference>
<accession>A0A653CRQ9</accession>
<dbReference type="PROSITE" id="PS50293">
    <property type="entry name" value="TPR_REGION"/>
    <property type="match status" value="1"/>
</dbReference>
<feature type="non-terminal residue" evidence="13">
    <location>
        <position position="1"/>
    </location>
</feature>
<dbReference type="PANTHER" id="PTHR46208:SF1">
    <property type="entry name" value="MITOCHONDRIAL IMPORT RECEPTOR SUBUNIT TOM70"/>
    <property type="match status" value="1"/>
</dbReference>
<evidence type="ECO:0000256" key="3">
    <source>
        <dbReference type="ARBA" id="ARBA00022737"/>
    </source>
</evidence>
<evidence type="ECO:0000256" key="11">
    <source>
        <dbReference type="SAM" id="Phobius"/>
    </source>
</evidence>
<dbReference type="GO" id="GO:0030943">
    <property type="term" value="F:mitochondrion targeting sequence binding"/>
    <property type="evidence" value="ECO:0007669"/>
    <property type="project" value="TreeGrafter"/>
</dbReference>
<keyword evidence="4" id="KW-1000">Mitochondrion outer membrane</keyword>
<keyword evidence="14" id="KW-1185">Reference proteome</keyword>
<keyword evidence="2 11" id="KW-0812">Transmembrane</keyword>
<evidence type="ECO:0000256" key="1">
    <source>
        <dbReference type="ARBA" id="ARBA00004572"/>
    </source>
</evidence>
<dbReference type="OrthoDB" id="66418at2759"/>
<feature type="chain" id="PRO_5024875089" description="Mitochondrial import receptor subunit TOM70" evidence="12">
    <location>
        <begin position="24"/>
        <end position="600"/>
    </location>
</feature>
<evidence type="ECO:0000313" key="13">
    <source>
        <dbReference type="EMBL" id="VEN50595.1"/>
    </source>
</evidence>
<protein>
    <recommendedName>
        <fullName evidence="15">Mitochondrial import receptor subunit TOM70</fullName>
    </recommendedName>
</protein>
<reference evidence="13 14" key="1">
    <citation type="submission" date="2019-01" db="EMBL/GenBank/DDBJ databases">
        <authorList>
            <person name="Sayadi A."/>
        </authorList>
    </citation>
    <scope>NUCLEOTIDE SEQUENCE [LARGE SCALE GENOMIC DNA]</scope>
</reference>
<keyword evidence="8 11" id="KW-0472">Membrane</keyword>
<dbReference type="EMBL" id="CAACVG010008653">
    <property type="protein sequence ID" value="VEN50595.1"/>
    <property type="molecule type" value="Genomic_DNA"/>
</dbReference>
<evidence type="ECO:0000256" key="2">
    <source>
        <dbReference type="ARBA" id="ARBA00022692"/>
    </source>
</evidence>
<feature type="repeat" description="TPR" evidence="10">
    <location>
        <begin position="464"/>
        <end position="497"/>
    </location>
</feature>
<feature type="repeat" description="TPR" evidence="10">
    <location>
        <begin position="389"/>
        <end position="422"/>
    </location>
</feature>
<name>A0A653CRQ9_CALMS</name>
<dbReference type="PANTHER" id="PTHR46208">
    <property type="entry name" value="MITOCHONDRIAL IMPORT RECEPTOR SUBUNIT TOM70"/>
    <property type="match status" value="1"/>
</dbReference>
<gene>
    <name evidence="13" type="ORF">CALMAC_LOCUS11311</name>
</gene>
<feature type="repeat" description="TPR" evidence="10">
    <location>
        <begin position="355"/>
        <end position="388"/>
    </location>
</feature>
<feature type="signal peptide" evidence="12">
    <location>
        <begin position="1"/>
        <end position="23"/>
    </location>
</feature>
<evidence type="ECO:0000256" key="6">
    <source>
        <dbReference type="ARBA" id="ARBA00022989"/>
    </source>
</evidence>
<dbReference type="Proteomes" id="UP000410492">
    <property type="component" value="Unassembled WGS sequence"/>
</dbReference>
<evidence type="ECO:0000256" key="4">
    <source>
        <dbReference type="ARBA" id="ARBA00022787"/>
    </source>
</evidence>
<evidence type="ECO:0000256" key="12">
    <source>
        <dbReference type="SAM" id="SignalP"/>
    </source>
</evidence>
<proteinExistence type="inferred from homology"/>
<feature type="repeat" description="TPR" evidence="10">
    <location>
        <begin position="533"/>
        <end position="566"/>
    </location>
</feature>
<evidence type="ECO:0000256" key="10">
    <source>
        <dbReference type="PROSITE-ProRule" id="PRU00339"/>
    </source>
</evidence>
<feature type="transmembrane region" description="Helical" evidence="11">
    <location>
        <begin position="63"/>
        <end position="82"/>
    </location>
</feature>
<dbReference type="InterPro" id="IPR011990">
    <property type="entry name" value="TPR-like_helical_dom_sf"/>
</dbReference>
<keyword evidence="5 10" id="KW-0802">TPR repeat</keyword>
<dbReference type="Pfam" id="PF13181">
    <property type="entry name" value="TPR_8"/>
    <property type="match status" value="3"/>
</dbReference>
<keyword evidence="3" id="KW-0677">Repeat</keyword>
<organism evidence="13 14">
    <name type="scientific">Callosobruchus maculatus</name>
    <name type="common">Southern cowpea weevil</name>
    <name type="synonym">Pulse bruchid</name>
    <dbReference type="NCBI Taxonomy" id="64391"/>
    <lineage>
        <taxon>Eukaryota</taxon>
        <taxon>Metazoa</taxon>
        <taxon>Ecdysozoa</taxon>
        <taxon>Arthropoda</taxon>
        <taxon>Hexapoda</taxon>
        <taxon>Insecta</taxon>
        <taxon>Pterygota</taxon>
        <taxon>Neoptera</taxon>
        <taxon>Endopterygota</taxon>
        <taxon>Coleoptera</taxon>
        <taxon>Polyphaga</taxon>
        <taxon>Cucujiformia</taxon>
        <taxon>Chrysomeloidea</taxon>
        <taxon>Chrysomelidae</taxon>
        <taxon>Bruchinae</taxon>
        <taxon>Bruchini</taxon>
        <taxon>Callosobruchus</taxon>
    </lineage>
</organism>
<dbReference type="Gene3D" id="1.25.40.10">
    <property type="entry name" value="Tetratricopeptide repeat domain"/>
    <property type="match status" value="2"/>
</dbReference>
<dbReference type="SMART" id="SM00028">
    <property type="entry name" value="TPR"/>
    <property type="match status" value="9"/>
</dbReference>
<comment type="subcellular location">
    <subcellularLocation>
        <location evidence="1">Mitochondrion outer membrane</location>
        <topology evidence="1">Single-pass membrane protein</topology>
    </subcellularLocation>
</comment>
<evidence type="ECO:0000256" key="8">
    <source>
        <dbReference type="ARBA" id="ARBA00023136"/>
    </source>
</evidence>
<dbReference type="GO" id="GO:0045039">
    <property type="term" value="P:protein insertion into mitochondrial inner membrane"/>
    <property type="evidence" value="ECO:0007669"/>
    <property type="project" value="TreeGrafter"/>
</dbReference>
<dbReference type="InterPro" id="IPR019734">
    <property type="entry name" value="TPR_rpt"/>
</dbReference>
<keyword evidence="6 11" id="KW-1133">Transmembrane helix</keyword>
<evidence type="ECO:0000256" key="7">
    <source>
        <dbReference type="ARBA" id="ARBA00023128"/>
    </source>
</evidence>
<dbReference type="PROSITE" id="PS50005">
    <property type="entry name" value="TPR"/>
    <property type="match status" value="5"/>
</dbReference>
<comment type="similarity">
    <text evidence="9">Belongs to the Tom70 family.</text>
</comment>